<comment type="subcellular location">
    <subcellularLocation>
        <location evidence="1">Membrane</location>
        <topology evidence="1">Lipid-anchor</topology>
    </subcellularLocation>
</comment>
<keyword evidence="6" id="KW-0677">Repeat</keyword>
<dbReference type="GO" id="GO:0007165">
    <property type="term" value="P:signal transduction"/>
    <property type="evidence" value="ECO:0007669"/>
    <property type="project" value="InterPro"/>
</dbReference>
<reference evidence="18" key="1">
    <citation type="submission" date="2001-07" db="EMBL/GenBank/DDBJ databases">
        <title>Frog retina PDE6 subunits.</title>
        <authorList>
            <person name="Li N."/>
            <person name="Baehr W."/>
        </authorList>
    </citation>
    <scope>NUCLEOTIDE SEQUENCE</scope>
</reference>
<feature type="binding site" evidence="14">
    <location>
        <position position="601"/>
    </location>
    <ligand>
        <name>Zn(2+)</name>
        <dbReference type="ChEBI" id="CHEBI:29105"/>
        <label>2</label>
    </ligand>
</feature>
<dbReference type="SMART" id="SM00471">
    <property type="entry name" value="HDc"/>
    <property type="match status" value="1"/>
</dbReference>
<keyword evidence="11" id="KW-0844">Vision</keyword>
<evidence type="ECO:0000256" key="13">
    <source>
        <dbReference type="PIRSR" id="PIRSR623088-2"/>
    </source>
</evidence>
<comment type="similarity">
    <text evidence="2 15">Belongs to the cyclic nucleotide phosphodiesterase family.</text>
</comment>
<accession>Q8UUY5</accession>
<dbReference type="FunFam" id="1.10.1300.10:FF:000005">
    <property type="entry name" value="Phosphodiesterase"/>
    <property type="match status" value="1"/>
</dbReference>
<dbReference type="Gene3D" id="3.30.450.40">
    <property type="match status" value="2"/>
</dbReference>
<name>Q8UUY5_LITPI</name>
<dbReference type="InterPro" id="IPR023174">
    <property type="entry name" value="PDEase_CS"/>
</dbReference>
<evidence type="ECO:0000256" key="8">
    <source>
        <dbReference type="ARBA" id="ARBA00023136"/>
    </source>
</evidence>
<protein>
    <recommendedName>
        <fullName evidence="15">Phosphodiesterase</fullName>
        <ecNumber evidence="15">3.1.4.-</ecNumber>
    </recommendedName>
</protein>
<dbReference type="SUPFAM" id="SSF55781">
    <property type="entry name" value="GAF domain-like"/>
    <property type="match status" value="2"/>
</dbReference>
<dbReference type="InterPro" id="IPR029016">
    <property type="entry name" value="GAF-like_dom_sf"/>
</dbReference>
<keyword evidence="7 15" id="KW-0378">Hydrolase</keyword>
<keyword evidence="10" id="KW-0636">Prenylation</keyword>
<evidence type="ECO:0000313" key="18">
    <source>
        <dbReference type="EMBL" id="AAK95401.1"/>
    </source>
</evidence>
<dbReference type="SMART" id="SM00065">
    <property type="entry name" value="GAF"/>
    <property type="match status" value="2"/>
</dbReference>
<evidence type="ECO:0000256" key="4">
    <source>
        <dbReference type="ARBA" id="ARBA00022606"/>
    </source>
</evidence>
<dbReference type="GO" id="GO:0004114">
    <property type="term" value="F:3',5'-cyclic-nucleotide phosphodiesterase activity"/>
    <property type="evidence" value="ECO:0007669"/>
    <property type="project" value="InterPro"/>
</dbReference>
<feature type="region of interest" description="Disordered" evidence="16">
    <location>
        <begin position="828"/>
        <end position="861"/>
    </location>
</feature>
<dbReference type="EMBL" id="AY044176">
    <property type="protein sequence ID" value="AAK95401.1"/>
    <property type="molecule type" value="mRNA"/>
</dbReference>
<dbReference type="AlphaFoldDB" id="Q8UUY5"/>
<feature type="binding site" evidence="13">
    <location>
        <position position="774"/>
    </location>
    <ligand>
        <name>AMP</name>
        <dbReference type="ChEBI" id="CHEBI:456215"/>
    </ligand>
</feature>
<dbReference type="InterPro" id="IPR036971">
    <property type="entry name" value="PDEase_catalytic_dom_sf"/>
</dbReference>
<evidence type="ECO:0000256" key="5">
    <source>
        <dbReference type="ARBA" id="ARBA00022723"/>
    </source>
</evidence>
<dbReference type="CDD" id="cd00077">
    <property type="entry name" value="HDc"/>
    <property type="match status" value="1"/>
</dbReference>
<keyword evidence="8" id="KW-0472">Membrane</keyword>
<sequence>MGDLKKEDVEKYLKNNPQFAKEYFDRKLRSEAVSSLFNHKQQDLKDGVSFQELAKLEEADILMEVLRETEDASNVEKAIHKVLQRLAILIQASYCSFFIHRSRNGIPELATRLFNVTKNSKYEDNFVTPEGEIVFPLDIGIVGWVAHTKKTFNVPDVKKNTHFSDLADKQTGHCTKNLLATPVYMGKEVLELIMAINKENEPAFTKQDEEVLTKYMEYISMVLKKNHINYLYNIELRKSKVMLWCANKVFEELTDIERQFHKALYTVRIYLNCERYSVGLLDMTKEKEFYEDWPIKLGEVPPYKGPKTPDGREIIFYKIIDYILQGKEEIKVIPTPPEDHWALVSGLPTYVAENGFICNMMNAPADEYFKFQKEAVDETGWSIKNVLSLPIVNKKEEIEGVATFYNRKEGRPFDEYDEQITESLTQFLGWSVLNTDTYEKMNKLQNRKDIAQEMLMYQLKCTPKELQSILKSKEKLSKELDECEERDLVKILKEELPDPAALELYEFHFSDFPVTEHELIKSGIRLFVELKVIEKFKVTADVLTRWSDTVRKGYRDITYHNWRHGFNVGQTMFTLLMTGKLKKYFSDLEAFAMVAAAFCHDIDHRGTNNLYQMKSQAHLARLHGSSILERHHLEFSKTLLEDETINIFQNLNKRQFENVIHLFEVAIIATDLALYFKKRTMFQKIVDAAEQMQSEAEVIKYIIADPTKKEIIMAMMMTGCDLSAITKPWEVQSQVALMVANEFWEQGDLERTVLQQQPIPMMDRNKGEELPKLQVGFIDFVCTFVYKEFSRFHKEITPMFDGLSNNRVQWKTQADIYDEKMKALEELNKPQENDVGGNKVDHEKVNGGAEEQNKSKTCTVL</sequence>
<dbReference type="Pfam" id="PF00233">
    <property type="entry name" value="PDEase_I"/>
    <property type="match status" value="1"/>
</dbReference>
<dbReference type="PROSITE" id="PS51845">
    <property type="entry name" value="PDEASE_I_2"/>
    <property type="match status" value="1"/>
</dbReference>
<feature type="binding site" evidence="14">
    <location>
        <position position="600"/>
    </location>
    <ligand>
        <name>Zn(2+)</name>
        <dbReference type="ChEBI" id="CHEBI:29105"/>
        <label>1</label>
    </ligand>
</feature>
<dbReference type="InterPro" id="IPR023088">
    <property type="entry name" value="PDEase"/>
</dbReference>
<evidence type="ECO:0000256" key="7">
    <source>
        <dbReference type="ARBA" id="ARBA00022801"/>
    </source>
</evidence>
<dbReference type="InterPro" id="IPR002073">
    <property type="entry name" value="PDEase_catalytic_dom"/>
</dbReference>
<keyword evidence="3" id="KW-0140">cGMP</keyword>
<dbReference type="FunFam" id="3.30.450.40:FF:000010">
    <property type="entry name" value="Phosphodiesterase"/>
    <property type="match status" value="1"/>
</dbReference>
<keyword evidence="9" id="KW-0449">Lipoprotein</keyword>
<keyword evidence="4" id="KW-0716">Sensory transduction</keyword>
<feature type="binding site" evidence="13">
    <location>
        <begin position="560"/>
        <end position="564"/>
    </location>
    <ligand>
        <name>AMP</name>
        <dbReference type="ChEBI" id="CHEBI:456215"/>
    </ligand>
</feature>
<dbReference type="PRINTS" id="PR00387">
    <property type="entry name" value="PDIESTERASE1"/>
</dbReference>
<evidence type="ECO:0000256" key="6">
    <source>
        <dbReference type="ARBA" id="ARBA00022737"/>
    </source>
</evidence>
<dbReference type="InterPro" id="IPR003607">
    <property type="entry name" value="HD/PDEase_dom"/>
</dbReference>
<dbReference type="SUPFAM" id="SSF109604">
    <property type="entry name" value="HD-domain/PDEase-like"/>
    <property type="match status" value="1"/>
</dbReference>
<evidence type="ECO:0000256" key="14">
    <source>
        <dbReference type="PIRSR" id="PIRSR623088-3"/>
    </source>
</evidence>
<evidence type="ECO:0000256" key="1">
    <source>
        <dbReference type="ARBA" id="ARBA00004635"/>
    </source>
</evidence>
<evidence type="ECO:0000256" key="12">
    <source>
        <dbReference type="PIRSR" id="PIRSR623088-1"/>
    </source>
</evidence>
<keyword evidence="5 14" id="KW-0479">Metal-binding</keyword>
<dbReference type="GO" id="GO:0016020">
    <property type="term" value="C:membrane"/>
    <property type="evidence" value="ECO:0007669"/>
    <property type="project" value="UniProtKB-SubCell"/>
</dbReference>
<feature type="binding site" evidence="13">
    <location>
        <position position="721"/>
    </location>
    <ligand>
        <name>AMP</name>
        <dbReference type="ChEBI" id="CHEBI:456215"/>
    </ligand>
</feature>
<dbReference type="InterPro" id="IPR003018">
    <property type="entry name" value="GAF"/>
</dbReference>
<evidence type="ECO:0000256" key="3">
    <source>
        <dbReference type="ARBA" id="ARBA00022535"/>
    </source>
</evidence>
<dbReference type="GO" id="GO:0007601">
    <property type="term" value="P:visual perception"/>
    <property type="evidence" value="ECO:0007669"/>
    <property type="project" value="UniProtKB-KW"/>
</dbReference>
<feature type="binding site" evidence="14">
    <location>
        <position position="601"/>
    </location>
    <ligand>
        <name>Zn(2+)</name>
        <dbReference type="ChEBI" id="CHEBI:29105"/>
        <label>1</label>
    </ligand>
</feature>
<feature type="binding site" evidence="14">
    <location>
        <position position="564"/>
    </location>
    <ligand>
        <name>Zn(2+)</name>
        <dbReference type="ChEBI" id="CHEBI:29105"/>
        <label>1</label>
    </ligand>
</feature>
<organism evidence="18">
    <name type="scientific">Lithobates pipiens</name>
    <name type="common">Northern leopard frog</name>
    <name type="synonym">Rana pipiens</name>
    <dbReference type="NCBI Taxonomy" id="8404"/>
    <lineage>
        <taxon>Eukaryota</taxon>
        <taxon>Metazoa</taxon>
        <taxon>Chordata</taxon>
        <taxon>Craniata</taxon>
        <taxon>Vertebrata</taxon>
        <taxon>Euteleostomi</taxon>
        <taxon>Amphibia</taxon>
        <taxon>Batrachia</taxon>
        <taxon>Anura</taxon>
        <taxon>Neobatrachia</taxon>
        <taxon>Ranoidea</taxon>
        <taxon>Ranidae</taxon>
        <taxon>Lithobates</taxon>
    </lineage>
</organism>
<evidence type="ECO:0000256" key="11">
    <source>
        <dbReference type="ARBA" id="ARBA00023305"/>
    </source>
</evidence>
<dbReference type="Gene3D" id="1.10.1300.10">
    <property type="entry name" value="3'5'-cyclic nucleotide phosphodiesterase, catalytic domain"/>
    <property type="match status" value="1"/>
</dbReference>
<feature type="domain" description="PDEase" evidence="17">
    <location>
        <begin position="484"/>
        <end position="817"/>
    </location>
</feature>
<comment type="cofactor">
    <cofactor evidence="15">
        <name>a divalent metal cation</name>
        <dbReference type="ChEBI" id="CHEBI:60240"/>
    </cofactor>
    <text evidence="15">Binds 2 divalent metal cations per subunit. Site 1 may preferentially bind zinc ions, while site 2 has a preference for magnesium and/or manganese ions.</text>
</comment>
<feature type="binding site" evidence="14">
    <location>
        <position position="721"/>
    </location>
    <ligand>
        <name>Zn(2+)</name>
        <dbReference type="ChEBI" id="CHEBI:29105"/>
        <label>1</label>
    </ligand>
</feature>
<dbReference type="PANTHER" id="PTHR11347">
    <property type="entry name" value="CYCLIC NUCLEOTIDE PHOSPHODIESTERASE"/>
    <property type="match status" value="1"/>
</dbReference>
<proteinExistence type="evidence at transcript level"/>
<evidence type="ECO:0000256" key="10">
    <source>
        <dbReference type="ARBA" id="ARBA00023289"/>
    </source>
</evidence>
<evidence type="ECO:0000256" key="9">
    <source>
        <dbReference type="ARBA" id="ARBA00023288"/>
    </source>
</evidence>
<evidence type="ECO:0000256" key="15">
    <source>
        <dbReference type="RuleBase" id="RU363067"/>
    </source>
</evidence>
<dbReference type="Pfam" id="PF01590">
    <property type="entry name" value="GAF"/>
    <property type="match status" value="2"/>
</dbReference>
<evidence type="ECO:0000256" key="16">
    <source>
        <dbReference type="SAM" id="MobiDB-lite"/>
    </source>
</evidence>
<evidence type="ECO:0000259" key="17">
    <source>
        <dbReference type="PROSITE" id="PS51845"/>
    </source>
</evidence>
<dbReference type="FunFam" id="3.30.450.40:FF:000001">
    <property type="entry name" value="Phosphodiesterase"/>
    <property type="match status" value="1"/>
</dbReference>
<feature type="binding site" evidence="13">
    <location>
        <position position="601"/>
    </location>
    <ligand>
        <name>AMP</name>
        <dbReference type="ChEBI" id="CHEBI:456215"/>
    </ligand>
</feature>
<dbReference type="GO" id="GO:0046872">
    <property type="term" value="F:metal ion binding"/>
    <property type="evidence" value="ECO:0007669"/>
    <property type="project" value="UniProtKB-KW"/>
</dbReference>
<feature type="active site" description="Proton donor" evidence="12">
    <location>
        <position position="560"/>
    </location>
</feature>
<dbReference type="EC" id="3.1.4.-" evidence="15"/>
<dbReference type="PROSITE" id="PS00126">
    <property type="entry name" value="PDEASE_I_1"/>
    <property type="match status" value="1"/>
</dbReference>
<evidence type="ECO:0000256" key="2">
    <source>
        <dbReference type="ARBA" id="ARBA00007648"/>
    </source>
</evidence>